<keyword evidence="3" id="KW-1185">Reference proteome</keyword>
<dbReference type="EMBL" id="JABMIG020000093">
    <property type="protein sequence ID" value="KAL3793247.1"/>
    <property type="molecule type" value="Genomic_DNA"/>
</dbReference>
<reference evidence="2 3" key="1">
    <citation type="journal article" date="2020" name="G3 (Bethesda)">
        <title>Improved Reference Genome for Cyclotella cryptica CCMP332, a Model for Cell Wall Morphogenesis, Salinity Adaptation, and Lipid Production in Diatoms (Bacillariophyta).</title>
        <authorList>
            <person name="Roberts W.R."/>
            <person name="Downey K.M."/>
            <person name="Ruck E.C."/>
            <person name="Traller J.C."/>
            <person name="Alverson A.J."/>
        </authorList>
    </citation>
    <scope>NUCLEOTIDE SEQUENCE [LARGE SCALE GENOMIC DNA]</scope>
    <source>
        <strain evidence="2 3">CCMP332</strain>
    </source>
</reference>
<evidence type="ECO:0000256" key="1">
    <source>
        <dbReference type="SAM" id="MobiDB-lite"/>
    </source>
</evidence>
<organism evidence="2 3">
    <name type="scientific">Cyclotella cryptica</name>
    <dbReference type="NCBI Taxonomy" id="29204"/>
    <lineage>
        <taxon>Eukaryota</taxon>
        <taxon>Sar</taxon>
        <taxon>Stramenopiles</taxon>
        <taxon>Ochrophyta</taxon>
        <taxon>Bacillariophyta</taxon>
        <taxon>Coscinodiscophyceae</taxon>
        <taxon>Thalassiosirophycidae</taxon>
        <taxon>Stephanodiscales</taxon>
        <taxon>Stephanodiscaceae</taxon>
        <taxon>Cyclotella</taxon>
    </lineage>
</organism>
<accession>A0ABD3PZM8</accession>
<evidence type="ECO:0000313" key="2">
    <source>
        <dbReference type="EMBL" id="KAL3793247.1"/>
    </source>
</evidence>
<gene>
    <name evidence="2" type="ORF">HJC23_000789</name>
</gene>
<sequence>MVLSYNPAAPPHPNSLPSFLTLPNAPGASTGAAASLPSTVPPLPAVGAANAVGAVATSNNDEETFAPNPSISTGPTALEKGAFKRFYCDQRALDPKYKMAYIILMKADLHNVKAKTAYSESISNTLRDGGDVNEMDPPGICTPQTFAESYEVFENFMNKKGNKGKLILTKAMIFNELERRVPNIQTDKKTRVNMKNTKVPELMELLTKYSITCTDDIAFIEQEFLRLEILLEKEASEEGGGRKKYTQMEDRLRVIIILATNDIVRAKYLSHTDGMDRTTLDYQNSDQREQSWAELLCDIFNDDETEIVTKALPNLHDKFKDPIVCARKCDPLTPDRCKDIMSSMKKKVVDIIRKYNMSGNGSDMAKFYEDDEDIGGAEDTRETYGRFNRDLAIKRAHAKGREDLVLMDGDDRKEFLHGNTPDLLYWWMLMDENDLIYIFVGMLNSNNSASSDVTPAPTSRRTSSNTTGSAATELTNGKKGNESLSKEMVDNVSRLNKTVSVVASTAVRSSIDALKTKRFDLEDQLDEFEDMDLSELSGREKKKYD</sequence>
<proteinExistence type="predicted"/>
<comment type="caution">
    <text evidence="2">The sequence shown here is derived from an EMBL/GenBank/DDBJ whole genome shotgun (WGS) entry which is preliminary data.</text>
</comment>
<dbReference type="Proteomes" id="UP001516023">
    <property type="component" value="Unassembled WGS sequence"/>
</dbReference>
<protein>
    <submittedName>
        <fullName evidence="2">Uncharacterized protein</fullName>
    </submittedName>
</protein>
<name>A0ABD3PZM8_9STRA</name>
<evidence type="ECO:0000313" key="3">
    <source>
        <dbReference type="Proteomes" id="UP001516023"/>
    </source>
</evidence>
<feature type="region of interest" description="Disordered" evidence="1">
    <location>
        <begin position="448"/>
        <end position="484"/>
    </location>
</feature>
<dbReference type="AlphaFoldDB" id="A0ABD3PZM8"/>
<feature type="compositionally biased region" description="Low complexity" evidence="1">
    <location>
        <begin position="454"/>
        <end position="472"/>
    </location>
</feature>